<evidence type="ECO:0000313" key="2">
    <source>
        <dbReference type="EMBL" id="CUS20492.1"/>
    </source>
</evidence>
<name>A0A0P1KMA6_9SACH</name>
<organism evidence="2 3">
    <name type="scientific">Lachancea quebecensis</name>
    <dbReference type="NCBI Taxonomy" id="1654605"/>
    <lineage>
        <taxon>Eukaryota</taxon>
        <taxon>Fungi</taxon>
        <taxon>Dikarya</taxon>
        <taxon>Ascomycota</taxon>
        <taxon>Saccharomycotina</taxon>
        <taxon>Saccharomycetes</taxon>
        <taxon>Saccharomycetales</taxon>
        <taxon>Saccharomycetaceae</taxon>
        <taxon>Lachancea</taxon>
    </lineage>
</organism>
<feature type="region of interest" description="Disordered" evidence="1">
    <location>
        <begin position="1"/>
        <end position="45"/>
    </location>
</feature>
<accession>A0A0P1KMA6</accession>
<keyword evidence="3" id="KW-1185">Reference proteome</keyword>
<reference evidence="3" key="1">
    <citation type="submission" date="2015-10" db="EMBL/GenBank/DDBJ databases">
        <authorList>
            <person name="Devillers H."/>
        </authorList>
    </citation>
    <scope>NUCLEOTIDE SEQUENCE [LARGE SCALE GENOMIC DNA]</scope>
</reference>
<dbReference type="Proteomes" id="UP000236544">
    <property type="component" value="Unassembled WGS sequence"/>
</dbReference>
<dbReference type="EMBL" id="LN890560">
    <property type="protein sequence ID" value="CUS20492.1"/>
    <property type="molecule type" value="Genomic_DNA"/>
</dbReference>
<proteinExistence type="predicted"/>
<feature type="compositionally biased region" description="Low complexity" evidence="1">
    <location>
        <begin position="26"/>
        <end position="35"/>
    </location>
</feature>
<gene>
    <name evidence="2" type="ORF">LAQU0_S01e07822g</name>
</gene>
<evidence type="ECO:0000256" key="1">
    <source>
        <dbReference type="SAM" id="MobiDB-lite"/>
    </source>
</evidence>
<protein>
    <submittedName>
        <fullName evidence="2">LAQU0S01e07822g1_1</fullName>
    </submittedName>
</protein>
<evidence type="ECO:0000313" key="3">
    <source>
        <dbReference type="Proteomes" id="UP000236544"/>
    </source>
</evidence>
<dbReference type="AlphaFoldDB" id="A0A0P1KMA6"/>
<sequence>MSLSHVMRVGAQPQLPGPGEEGGGLSRAASRTTSSVRDDAHLPRDVSNISRKPLRVTHYKIASHGSRRGDIWLHVTQLESRDHATLTYYVVRRTSCAAPRAPRPALHPGPLARISLSLPPPPAFSRALRRPPHIARFVPCLPLPLCPIAMPHTMGPMFTCLLGIGMRALPRMSQHACTKPSKIFRRRSNQPFLASRHWSSILGC</sequence>